<organism evidence="1 2">
    <name type="scientific">Rhodococcus antarcticus</name>
    <dbReference type="NCBI Taxonomy" id="2987751"/>
    <lineage>
        <taxon>Bacteria</taxon>
        <taxon>Bacillati</taxon>
        <taxon>Actinomycetota</taxon>
        <taxon>Actinomycetes</taxon>
        <taxon>Mycobacteriales</taxon>
        <taxon>Nocardiaceae</taxon>
        <taxon>Rhodococcus</taxon>
    </lineage>
</organism>
<keyword evidence="2" id="KW-1185">Reference proteome</keyword>
<sequence length="116" mass="12662">MRPDELLVRRVARAALDVATELQVAGSVVRRRADWPGSVEDWTTASAAAEDRLQRPVASGLSRATDTVWATLLDWPRSTEELVAAARRNQELTARVRGVPSVPERGSGTVAGWTRT</sequence>
<proteinExistence type="predicted"/>
<gene>
    <name evidence="1" type="ORF">RHODO2019_13335</name>
</gene>
<dbReference type="EMBL" id="CP110615">
    <property type="protein sequence ID" value="UZJ24135.1"/>
    <property type="molecule type" value="Genomic_DNA"/>
</dbReference>
<evidence type="ECO:0000313" key="2">
    <source>
        <dbReference type="Proteomes" id="UP001164965"/>
    </source>
</evidence>
<evidence type="ECO:0000313" key="1">
    <source>
        <dbReference type="EMBL" id="UZJ24135.1"/>
    </source>
</evidence>
<accession>A0ABY6NXK8</accession>
<protein>
    <submittedName>
        <fullName evidence="1">Uncharacterized protein</fullName>
    </submittedName>
</protein>
<name>A0ABY6NXK8_9NOCA</name>
<reference evidence="1" key="1">
    <citation type="submission" date="2022-10" db="EMBL/GenBank/DDBJ databases">
        <title>Rhodococcus sp.75.</title>
        <authorList>
            <person name="Sun M."/>
        </authorList>
    </citation>
    <scope>NUCLEOTIDE SEQUENCE</scope>
    <source>
        <strain evidence="1">75</strain>
    </source>
</reference>
<dbReference type="RefSeq" id="WP_265382242.1">
    <property type="nucleotide sequence ID" value="NZ_CP110615.1"/>
</dbReference>
<dbReference type="Proteomes" id="UP001164965">
    <property type="component" value="Chromosome"/>
</dbReference>